<dbReference type="AlphaFoldDB" id="A0A7Y9QWD9"/>
<keyword evidence="3" id="KW-1185">Reference proteome</keyword>
<organism evidence="2 3">
    <name type="scientific">Sphaerotilus montanus</name>
    <dbReference type="NCBI Taxonomy" id="522889"/>
    <lineage>
        <taxon>Bacteria</taxon>
        <taxon>Pseudomonadati</taxon>
        <taxon>Pseudomonadota</taxon>
        <taxon>Betaproteobacteria</taxon>
        <taxon>Burkholderiales</taxon>
        <taxon>Sphaerotilaceae</taxon>
        <taxon>Sphaerotilus</taxon>
    </lineage>
</organism>
<evidence type="ECO:0000313" key="3">
    <source>
        <dbReference type="Proteomes" id="UP000518288"/>
    </source>
</evidence>
<dbReference type="PANTHER" id="PTHR22916:SF3">
    <property type="entry name" value="UDP-GLCNAC:BETAGAL BETA-1,3-N-ACETYLGLUCOSAMINYLTRANSFERASE-LIKE PROTEIN 1"/>
    <property type="match status" value="1"/>
</dbReference>
<dbReference type="PANTHER" id="PTHR22916">
    <property type="entry name" value="GLYCOSYLTRANSFERASE"/>
    <property type="match status" value="1"/>
</dbReference>
<name>A0A7Y9QWD9_9BURK</name>
<dbReference type="EMBL" id="JACCFH010000001">
    <property type="protein sequence ID" value="NYG32703.1"/>
    <property type="molecule type" value="Genomic_DNA"/>
</dbReference>
<dbReference type="Pfam" id="PF00535">
    <property type="entry name" value="Glycos_transf_2"/>
    <property type="match status" value="1"/>
</dbReference>
<dbReference type="InterPro" id="IPR029044">
    <property type="entry name" value="Nucleotide-diphossugar_trans"/>
</dbReference>
<evidence type="ECO:0000259" key="1">
    <source>
        <dbReference type="Pfam" id="PF00535"/>
    </source>
</evidence>
<dbReference type="Proteomes" id="UP000518288">
    <property type="component" value="Unassembled WGS sequence"/>
</dbReference>
<dbReference type="GO" id="GO:0016758">
    <property type="term" value="F:hexosyltransferase activity"/>
    <property type="evidence" value="ECO:0007669"/>
    <property type="project" value="UniProtKB-ARBA"/>
</dbReference>
<dbReference type="CDD" id="cd00761">
    <property type="entry name" value="Glyco_tranf_GTA_type"/>
    <property type="match status" value="1"/>
</dbReference>
<proteinExistence type="predicted"/>
<protein>
    <recommendedName>
        <fullName evidence="1">Glycosyltransferase 2-like domain-containing protein</fullName>
    </recommendedName>
</protein>
<gene>
    <name evidence="2" type="ORF">BDD16_001689</name>
</gene>
<dbReference type="RefSeq" id="WP_179633561.1">
    <property type="nucleotide sequence ID" value="NZ_JACCFH010000001.1"/>
</dbReference>
<accession>A0A7Y9QWD9</accession>
<sequence>MHDPSPRPAPRLSIVIDNYNYEQFVARAIDSALEQTVADLTEVIVVDDGSTDRSMAVIAPYADRVRVIDKPNGGQASAYNAGFAAARGQLVLFLDADDWLYPDAAAEIIAAWTPGTSKVQFLLDMVDGAGDPLHRQVPRELHDTEAARLMRTCGAYGSPPGSGNAYDRDYLRQVMPLDESAWRTGADSVPILLAPACGQVRSLRRALGAYRIHRALDDDALVFNNYSGSLLSEYLRITAGKRAVAEGLDRLGLPRAEPLGLAPWEARTVAMCARFGGPQARALMQPSPGAVVRHALDSVCRWPLITVRRKVQLVVWMLGVAALPLPLAHRLARMHRRSAGLPDHSAHAAAARLAAMKSHG</sequence>
<dbReference type="Gene3D" id="3.90.550.10">
    <property type="entry name" value="Spore Coat Polysaccharide Biosynthesis Protein SpsA, Chain A"/>
    <property type="match status" value="1"/>
</dbReference>
<dbReference type="SUPFAM" id="SSF53448">
    <property type="entry name" value="Nucleotide-diphospho-sugar transferases"/>
    <property type="match status" value="1"/>
</dbReference>
<reference evidence="2 3" key="1">
    <citation type="submission" date="2020-07" db="EMBL/GenBank/DDBJ databases">
        <title>Genomic Encyclopedia of Archaeal and Bacterial Type Strains, Phase II (KMG-II): from individual species to whole genera.</title>
        <authorList>
            <person name="Goeker M."/>
        </authorList>
    </citation>
    <scope>NUCLEOTIDE SEQUENCE [LARGE SCALE GENOMIC DNA]</scope>
    <source>
        <strain evidence="2 3">DSM 21226</strain>
    </source>
</reference>
<dbReference type="InterPro" id="IPR001173">
    <property type="entry name" value="Glyco_trans_2-like"/>
</dbReference>
<feature type="domain" description="Glycosyltransferase 2-like" evidence="1">
    <location>
        <begin position="13"/>
        <end position="171"/>
    </location>
</feature>
<evidence type="ECO:0000313" key="2">
    <source>
        <dbReference type="EMBL" id="NYG32703.1"/>
    </source>
</evidence>
<comment type="caution">
    <text evidence="2">The sequence shown here is derived from an EMBL/GenBank/DDBJ whole genome shotgun (WGS) entry which is preliminary data.</text>
</comment>